<comment type="caution">
    <text evidence="1">The sequence shown here is derived from an EMBL/GenBank/DDBJ whole genome shotgun (WGS) entry which is preliminary data.</text>
</comment>
<evidence type="ECO:0000313" key="1">
    <source>
        <dbReference type="EMBL" id="MEQ2247411.1"/>
    </source>
</evidence>
<dbReference type="EMBL" id="JAHRIQ010081724">
    <property type="protein sequence ID" value="MEQ2247411.1"/>
    <property type="molecule type" value="Genomic_DNA"/>
</dbReference>
<evidence type="ECO:0000313" key="2">
    <source>
        <dbReference type="Proteomes" id="UP001482620"/>
    </source>
</evidence>
<organism evidence="1 2">
    <name type="scientific">Ilyodon furcidens</name>
    <name type="common">goldbreast splitfin</name>
    <dbReference type="NCBI Taxonomy" id="33524"/>
    <lineage>
        <taxon>Eukaryota</taxon>
        <taxon>Metazoa</taxon>
        <taxon>Chordata</taxon>
        <taxon>Craniata</taxon>
        <taxon>Vertebrata</taxon>
        <taxon>Euteleostomi</taxon>
        <taxon>Actinopterygii</taxon>
        <taxon>Neopterygii</taxon>
        <taxon>Teleostei</taxon>
        <taxon>Neoteleostei</taxon>
        <taxon>Acanthomorphata</taxon>
        <taxon>Ovalentaria</taxon>
        <taxon>Atherinomorphae</taxon>
        <taxon>Cyprinodontiformes</taxon>
        <taxon>Goodeidae</taxon>
        <taxon>Ilyodon</taxon>
    </lineage>
</organism>
<proteinExistence type="predicted"/>
<reference evidence="1 2" key="1">
    <citation type="submission" date="2021-06" db="EMBL/GenBank/DDBJ databases">
        <authorList>
            <person name="Palmer J.M."/>
        </authorList>
    </citation>
    <scope>NUCLEOTIDE SEQUENCE [LARGE SCALE GENOMIC DNA]</scope>
    <source>
        <strain evidence="2">if_2019</strain>
        <tissue evidence="1">Muscle</tissue>
    </source>
</reference>
<accession>A0ABV0UQK8</accession>
<gene>
    <name evidence="1" type="ORF">ILYODFUR_009085</name>
</gene>
<feature type="non-terminal residue" evidence="1">
    <location>
        <position position="1"/>
    </location>
</feature>
<protein>
    <submittedName>
        <fullName evidence="1">Uncharacterized protein</fullName>
    </submittedName>
</protein>
<name>A0ABV0UQK8_9TELE</name>
<keyword evidence="2" id="KW-1185">Reference proteome</keyword>
<dbReference type="Proteomes" id="UP001482620">
    <property type="component" value="Unassembled WGS sequence"/>
</dbReference>
<sequence length="155" mass="17055">NLGGPECVETLCSMKKQAAELDGSIFFSDPRLVANGFKIKLTPGTVQTDLQSKTFTMTLLGWRVVERVPHGAAVWGLSPDSGGVSGCLHPFSLPVSCLNAINKVHYSNNLYIFLNNRTLLTGLCKSLDPVFLSVLLPFKQPDFAAFHSFFREMFN</sequence>